<dbReference type="PANTHER" id="PTHR31862:SF1">
    <property type="entry name" value="UPF0261 DOMAIN PROTEIN (AFU_ORTHOLOGUE AFUA_1G10120)"/>
    <property type="match status" value="1"/>
</dbReference>
<dbReference type="CDD" id="cd15488">
    <property type="entry name" value="Tm-1-like"/>
    <property type="match status" value="1"/>
</dbReference>
<evidence type="ECO:0000259" key="1">
    <source>
        <dbReference type="Pfam" id="PF06792"/>
    </source>
</evidence>
<name>A0ABV1KJK9_9PSEU</name>
<protein>
    <submittedName>
        <fullName evidence="3">Tm-1-like ATP-binding domain-containing protein</fullName>
    </submittedName>
</protein>
<gene>
    <name evidence="3" type="ORF">WIS52_29660</name>
</gene>
<organism evidence="3 4">
    <name type="scientific">Pseudonocardia nematodicida</name>
    <dbReference type="NCBI Taxonomy" id="1206997"/>
    <lineage>
        <taxon>Bacteria</taxon>
        <taxon>Bacillati</taxon>
        <taxon>Actinomycetota</taxon>
        <taxon>Actinomycetes</taxon>
        <taxon>Pseudonocardiales</taxon>
        <taxon>Pseudonocardiaceae</taxon>
        <taxon>Pseudonocardia</taxon>
    </lineage>
</organism>
<dbReference type="Pfam" id="PF06792">
    <property type="entry name" value="UPF0261"/>
    <property type="match status" value="1"/>
</dbReference>
<dbReference type="RefSeq" id="WP_349301723.1">
    <property type="nucleotide sequence ID" value="NZ_JBEDNQ010000016.1"/>
</dbReference>
<dbReference type="InterPro" id="IPR056778">
    <property type="entry name" value="UPF0261_C"/>
</dbReference>
<dbReference type="NCBIfam" id="NF002674">
    <property type="entry name" value="PRK02399.1-2"/>
    <property type="match status" value="1"/>
</dbReference>
<keyword evidence="4" id="KW-1185">Reference proteome</keyword>
<dbReference type="Gene3D" id="3.40.50.12020">
    <property type="entry name" value="Uncharacterised protein family UPF0261, NN domain"/>
    <property type="match status" value="1"/>
</dbReference>
<evidence type="ECO:0000313" key="3">
    <source>
        <dbReference type="EMBL" id="MEQ3554652.1"/>
    </source>
</evidence>
<proteinExistence type="predicted"/>
<dbReference type="InterPro" id="IPR008322">
    <property type="entry name" value="UPF0261"/>
</dbReference>
<dbReference type="NCBIfam" id="NF002673">
    <property type="entry name" value="PRK02399.1-1"/>
    <property type="match status" value="1"/>
</dbReference>
<dbReference type="PIRSF" id="PIRSF033271">
    <property type="entry name" value="UCP033271"/>
    <property type="match status" value="1"/>
</dbReference>
<dbReference type="EMBL" id="JBEDNQ010000016">
    <property type="protein sequence ID" value="MEQ3554652.1"/>
    <property type="molecule type" value="Genomic_DNA"/>
</dbReference>
<dbReference type="Gene3D" id="3.40.50.12030">
    <property type="entry name" value="Uncharacterised protein family UPF0261, NC domain"/>
    <property type="match status" value="1"/>
</dbReference>
<dbReference type="Proteomes" id="UP001494902">
    <property type="component" value="Unassembled WGS sequence"/>
</dbReference>
<evidence type="ECO:0000313" key="4">
    <source>
        <dbReference type="Proteomes" id="UP001494902"/>
    </source>
</evidence>
<dbReference type="Pfam" id="PF23189">
    <property type="entry name" value="UPF0261_C"/>
    <property type="match status" value="1"/>
</dbReference>
<evidence type="ECO:0000259" key="2">
    <source>
        <dbReference type="Pfam" id="PF23189"/>
    </source>
</evidence>
<reference evidence="3 4" key="1">
    <citation type="submission" date="2024-03" db="EMBL/GenBank/DDBJ databases">
        <title>Draft genome sequence of Pseudonocardia nematodicida JCM 31783.</title>
        <authorList>
            <person name="Butdee W."/>
            <person name="Duangmal K."/>
        </authorList>
    </citation>
    <scope>NUCLEOTIDE SEQUENCE [LARGE SCALE GENOMIC DNA]</scope>
    <source>
        <strain evidence="3 4">JCM 31783</strain>
    </source>
</reference>
<dbReference type="InterPro" id="IPR051353">
    <property type="entry name" value="Tobamovirus_resist_UPF0261"/>
</dbReference>
<feature type="domain" description="UPF0261" evidence="1">
    <location>
        <begin position="4"/>
        <end position="177"/>
    </location>
</feature>
<feature type="domain" description="UPF0261" evidence="2">
    <location>
        <begin position="187"/>
        <end position="401"/>
    </location>
</feature>
<dbReference type="InterPro" id="IPR044122">
    <property type="entry name" value="UPF0261_N"/>
</dbReference>
<sequence length="403" mass="40864">MGTAYVIGTYDTKAAELGFAADLVRAAGVPVCRVDVSTSGADLPGAGPDVTAAEVAAHHPDGAGAVFTGDRGSAVGAMAVALREFLLSRRTGDAAVAGVLGLGGSGGTALVCPVLRALPVGLPKIMVSTVASGDVAPYVGAADIAMLHSVTDVAGLNRISRRVLGNAAHMLSGAVSAPVGATAADDRPAVALTMFGVTTPCVTAVRERLGDAVDPLVFHATGTGGAAMEKLVGDGLVDTVLDLTTTEIADLLVGGIMAAADDRLDAVARTGVPWVGSCGALDMVNFGAAATVPERFAGRVLYEHNAQVTLMRTTVDENRAIGEWLAGKLDALTGPWLFLLPLGGVSALDTPGQPFHDPEADAALFAAIESGVSEPDRIRRVPHHVNDAAFADAVIDAYREVHP</sequence>
<accession>A0ABV1KJK9</accession>
<dbReference type="PANTHER" id="PTHR31862">
    <property type="entry name" value="UPF0261 DOMAIN PROTEIN (AFU_ORTHOLOGUE AFUA_1G10120)"/>
    <property type="match status" value="1"/>
</dbReference>
<comment type="caution">
    <text evidence="3">The sequence shown here is derived from an EMBL/GenBank/DDBJ whole genome shotgun (WGS) entry which is preliminary data.</text>
</comment>